<organism evidence="6 7">
    <name type="scientific">Kluyveromyces lactis (strain ATCC 8585 / CBS 2359 / DSM 70799 / NBRC 1267 / NRRL Y-1140 / WM37)</name>
    <name type="common">Yeast</name>
    <name type="synonym">Candida sphaerica</name>
    <dbReference type="NCBI Taxonomy" id="284590"/>
    <lineage>
        <taxon>Eukaryota</taxon>
        <taxon>Fungi</taxon>
        <taxon>Dikarya</taxon>
        <taxon>Ascomycota</taxon>
        <taxon>Saccharomycotina</taxon>
        <taxon>Saccharomycetes</taxon>
        <taxon>Saccharomycetales</taxon>
        <taxon>Saccharomycetaceae</taxon>
        <taxon>Kluyveromyces</taxon>
    </lineage>
</organism>
<evidence type="ECO:0000313" key="6">
    <source>
        <dbReference type="EMBL" id="CAG97819.1"/>
    </source>
</evidence>
<dbReference type="FunCoup" id="Q6CLS7">
    <property type="interactions" value="50"/>
</dbReference>
<protein>
    <submittedName>
        <fullName evidence="6">KLLA0F00726p</fullName>
    </submittedName>
</protein>
<comment type="subcellular location">
    <subcellularLocation>
        <location evidence="4">Peroxisome membrane</location>
    </subcellularLocation>
</comment>
<dbReference type="GO" id="GO:0016559">
    <property type="term" value="P:peroxisome fission"/>
    <property type="evidence" value="ECO:0007669"/>
    <property type="project" value="InterPro"/>
</dbReference>
<name>Q6CLS7_KLULA</name>
<dbReference type="EMBL" id="CR382126">
    <property type="protein sequence ID" value="CAG97819.1"/>
    <property type="molecule type" value="Genomic_DNA"/>
</dbReference>
<dbReference type="GO" id="GO:0005778">
    <property type="term" value="C:peroxisomal membrane"/>
    <property type="evidence" value="ECO:0007669"/>
    <property type="project" value="UniProtKB-SubCell"/>
</dbReference>
<gene>
    <name evidence="6" type="ORF">KLLA0_F00726g</name>
</gene>
<reference evidence="6 7" key="1">
    <citation type="journal article" date="2004" name="Nature">
        <title>Genome evolution in yeasts.</title>
        <authorList>
            <consortium name="Genolevures"/>
            <person name="Dujon B."/>
            <person name="Sherman D."/>
            <person name="Fischer G."/>
            <person name="Durrens P."/>
            <person name="Casaregola S."/>
            <person name="Lafontaine I."/>
            <person name="de Montigny J."/>
            <person name="Marck C."/>
            <person name="Neuveglise C."/>
            <person name="Talla E."/>
            <person name="Goffard N."/>
            <person name="Frangeul L."/>
            <person name="Aigle M."/>
            <person name="Anthouard V."/>
            <person name="Babour A."/>
            <person name="Barbe V."/>
            <person name="Barnay S."/>
            <person name="Blanchin S."/>
            <person name="Beckerich J.M."/>
            <person name="Beyne E."/>
            <person name="Bleykasten C."/>
            <person name="Boisrame A."/>
            <person name="Boyer J."/>
            <person name="Cattolico L."/>
            <person name="Confanioleri F."/>
            <person name="de Daruvar A."/>
            <person name="Despons L."/>
            <person name="Fabre E."/>
            <person name="Fairhead C."/>
            <person name="Ferry-Dumazet H."/>
            <person name="Groppi A."/>
            <person name="Hantraye F."/>
            <person name="Hennequin C."/>
            <person name="Jauniaux N."/>
            <person name="Joyet P."/>
            <person name="Kachouri R."/>
            <person name="Kerrest A."/>
            <person name="Koszul R."/>
            <person name="Lemaire M."/>
            <person name="Lesur I."/>
            <person name="Ma L."/>
            <person name="Muller H."/>
            <person name="Nicaud J.M."/>
            <person name="Nikolski M."/>
            <person name="Oztas S."/>
            <person name="Ozier-Kalogeropoulos O."/>
            <person name="Pellenz S."/>
            <person name="Potier S."/>
            <person name="Richard G.F."/>
            <person name="Straub M.L."/>
            <person name="Suleau A."/>
            <person name="Swennene D."/>
            <person name="Tekaia F."/>
            <person name="Wesolowski-Louvel M."/>
            <person name="Westhof E."/>
            <person name="Wirth B."/>
            <person name="Zeniou-Meyer M."/>
            <person name="Zivanovic I."/>
            <person name="Bolotin-Fukuhara M."/>
            <person name="Thierry A."/>
            <person name="Bouchier C."/>
            <person name="Caudron B."/>
            <person name="Scarpelli C."/>
            <person name="Gaillardin C."/>
            <person name="Weissenbach J."/>
            <person name="Wincker P."/>
            <person name="Souciet J.L."/>
        </authorList>
    </citation>
    <scope>NUCLEOTIDE SEQUENCE [LARGE SCALE GENOMIC DNA]</scope>
    <source>
        <strain evidence="7">ATCC 8585 / CBS 2359 / DSM 70799 / NBRC 1267 / NRRL Y-1140 / WM37</strain>
    </source>
</reference>
<feature type="compositionally biased region" description="Polar residues" evidence="5">
    <location>
        <begin position="53"/>
        <end position="79"/>
    </location>
</feature>
<dbReference type="PaxDb" id="284590-Q6CLS7"/>
<keyword evidence="2" id="KW-0472">Membrane</keyword>
<accession>Q6CLS7</accession>
<proteinExistence type="predicted"/>
<dbReference type="InterPro" id="IPR008733">
    <property type="entry name" value="PEX11"/>
</dbReference>
<dbReference type="eggNOG" id="ENOG502R7FJ">
    <property type="taxonomic scope" value="Eukaryota"/>
</dbReference>
<evidence type="ECO:0000256" key="5">
    <source>
        <dbReference type="SAM" id="MobiDB-lite"/>
    </source>
</evidence>
<evidence type="ECO:0000256" key="1">
    <source>
        <dbReference type="ARBA" id="ARBA00022593"/>
    </source>
</evidence>
<keyword evidence="7" id="KW-1185">Reference proteome</keyword>
<keyword evidence="1" id="KW-0962">Peroxisome biogenesis</keyword>
<evidence type="ECO:0000313" key="7">
    <source>
        <dbReference type="Proteomes" id="UP000000598"/>
    </source>
</evidence>
<sequence>MNDDFYRPPNIADVSIETEGFEISARNDSMMIQNNSHTPTKLNNLEVTVISSDGGSSGTNASEKNGTLSLSAGESTMGATSRADRTVHNSSKRSDSVKLIKVMNKVDILKAVFATLTGKDRIAKIFKYVIDILRIFIQRSMYYNNKDIDVDAYLKLFSKGNLLTILRNPRLSGKLFLSSSSKLFLEKGALVSSQLGFYRQIMRCGGTPFRLYHWYQKLISTFYASQKSSTLHSKGLVWYKNWWNEESLSEFIDLYYGIMDELMLLYKLKLWSNKSMHAWVSKHEALSWYYDIMLGLKKNWEKLQSIKQQEFELKIQYQVRQRALELSSKLNATPSVDSNKNTALIKQTIFESFKQDNLDLELEVVQKLKNYQYEKRIVKFDLTRLFFDFLADTTDVFSIKTPPGTYAILSLCSGVLGFSKLWIQAKEQPNE</sequence>
<evidence type="ECO:0000256" key="2">
    <source>
        <dbReference type="ARBA" id="ARBA00023136"/>
    </source>
</evidence>
<dbReference type="KEGG" id="kla:KLLA0_F00726g"/>
<dbReference type="PANTHER" id="PTHR12652">
    <property type="entry name" value="PEROXISOMAL BIOGENESIS FACTOR 11"/>
    <property type="match status" value="1"/>
</dbReference>
<dbReference type="AlphaFoldDB" id="Q6CLS7"/>
<keyword evidence="3" id="KW-0576">Peroxisome</keyword>
<dbReference type="Pfam" id="PF05648">
    <property type="entry name" value="PEX11"/>
    <property type="match status" value="1"/>
</dbReference>
<dbReference type="InParanoid" id="Q6CLS7"/>
<dbReference type="STRING" id="284590.Q6CLS7"/>
<evidence type="ECO:0000256" key="3">
    <source>
        <dbReference type="ARBA" id="ARBA00023140"/>
    </source>
</evidence>
<feature type="region of interest" description="Disordered" evidence="5">
    <location>
        <begin position="53"/>
        <end position="90"/>
    </location>
</feature>
<dbReference type="Proteomes" id="UP000000598">
    <property type="component" value="Chromosome F"/>
</dbReference>
<dbReference type="PANTHER" id="PTHR12652:SF50">
    <property type="entry name" value="PEROXIN 11"/>
    <property type="match status" value="1"/>
</dbReference>
<dbReference type="OMA" id="YGIMDEL"/>
<evidence type="ECO:0000256" key="4">
    <source>
        <dbReference type="ARBA" id="ARBA00046271"/>
    </source>
</evidence>
<dbReference type="HOGENOM" id="CLU_043324_0_0_1"/>